<feature type="signal peptide" evidence="2">
    <location>
        <begin position="1"/>
        <end position="24"/>
    </location>
</feature>
<feature type="region of interest" description="Disordered" evidence="1">
    <location>
        <begin position="223"/>
        <end position="256"/>
    </location>
</feature>
<dbReference type="InterPro" id="IPR026907">
    <property type="entry name" value="GCIP-like"/>
</dbReference>
<reference evidence="4 5" key="1">
    <citation type="journal article" date="2018" name="Proc. Natl. Acad. Sci. U.S.A.">
        <title>Linking secondary metabolites to gene clusters through genome sequencing of six diverse Aspergillus species.</title>
        <authorList>
            <person name="Kaerboelling I."/>
            <person name="Vesth T.C."/>
            <person name="Frisvad J.C."/>
            <person name="Nybo J.L."/>
            <person name="Theobald S."/>
            <person name="Kuo A."/>
            <person name="Bowyer P."/>
            <person name="Matsuda Y."/>
            <person name="Mondo S."/>
            <person name="Lyhne E.K."/>
            <person name="Kogle M.E."/>
            <person name="Clum A."/>
            <person name="Lipzen A."/>
            <person name="Salamov A."/>
            <person name="Ngan C.Y."/>
            <person name="Daum C."/>
            <person name="Chiniquy J."/>
            <person name="Barry K."/>
            <person name="LaButti K."/>
            <person name="Haridas S."/>
            <person name="Simmons B.A."/>
            <person name="Magnuson J.K."/>
            <person name="Mortensen U.H."/>
            <person name="Larsen T.O."/>
            <person name="Grigoriev I.V."/>
            <person name="Baker S.E."/>
            <person name="Andersen M.R."/>
        </authorList>
    </citation>
    <scope>NUCLEOTIDE SEQUENCE [LARGE SCALE GENOMIC DNA]</scope>
    <source>
        <strain evidence="4 5">IBT 24754</strain>
    </source>
</reference>
<evidence type="ECO:0000256" key="1">
    <source>
        <dbReference type="SAM" id="MobiDB-lite"/>
    </source>
</evidence>
<dbReference type="GeneID" id="63811624"/>
<dbReference type="Proteomes" id="UP000244073">
    <property type="component" value="Unassembled WGS sequence"/>
</dbReference>
<name>A0A2T5LVB4_9EURO</name>
<feature type="compositionally biased region" description="Acidic residues" evidence="1">
    <location>
        <begin position="231"/>
        <end position="249"/>
    </location>
</feature>
<evidence type="ECO:0000313" key="4">
    <source>
        <dbReference type="EMBL" id="PTU20222.1"/>
    </source>
</evidence>
<sequence length="379" mass="40720">MSQKFQTTLNTALTLITQFQTTLSAQPAPASQPPQHNEPLDPLALLAAAATALKSHVTKLSLLTITAPFTHSAVATILATLNETVLPSLVAAALLLTPETHTRAYQGELRGLACTALRELGVLLGEVGGVGVATVTPTPPGGGSAAGKSAKTDSNQAGKDTVTGAAGRVWDACDVLVDVAGKGVIGFVIRRVEQYRDLVRDAVEEIEEWDPDEEGDEFFDELLGDEGEKNDADDEEEEEEEEEDDEDDDQASKEALHAQKKSTLRVLKPIAQIYPVIISNRLTKASGSLGDVRKLEALMGDLQHIPEHVDEVAGALYEADLEKAGQFLRKARDCASNAINSVVWPGNGKETGEQIGDKFTTWSNTWMKVMEEVSKPIDR</sequence>
<evidence type="ECO:0000256" key="2">
    <source>
        <dbReference type="SAM" id="SignalP"/>
    </source>
</evidence>
<accession>A0A2T5LVB4</accession>
<dbReference type="InterPro" id="IPR049317">
    <property type="entry name" value="GCIP-like_N"/>
</dbReference>
<feature type="region of interest" description="Disordered" evidence="1">
    <location>
        <begin position="135"/>
        <end position="159"/>
    </location>
</feature>
<dbReference type="RefSeq" id="XP_040751614.1">
    <property type="nucleotide sequence ID" value="XM_040894742.1"/>
</dbReference>
<evidence type="ECO:0000259" key="3">
    <source>
        <dbReference type="Pfam" id="PF13324"/>
    </source>
</evidence>
<protein>
    <recommendedName>
        <fullName evidence="3">Cyclin-D1-binding protein 1-like N-terminal domain-containing protein</fullName>
    </recommendedName>
</protein>
<keyword evidence="2" id="KW-0732">Signal</keyword>
<dbReference type="GO" id="GO:0005634">
    <property type="term" value="C:nucleus"/>
    <property type="evidence" value="ECO:0007669"/>
    <property type="project" value="TreeGrafter"/>
</dbReference>
<comment type="caution">
    <text evidence="4">The sequence shown here is derived from an EMBL/GenBank/DDBJ whole genome shotgun (WGS) entry which is preliminary data.</text>
</comment>
<feature type="chain" id="PRO_5015551154" description="Cyclin-D1-binding protein 1-like N-terminal domain-containing protein" evidence="2">
    <location>
        <begin position="25"/>
        <end position="379"/>
    </location>
</feature>
<dbReference type="VEuPathDB" id="FungiDB:P175DRAFT_0460801"/>
<dbReference type="PANTHER" id="PTHR15492:SF1">
    <property type="entry name" value="CYCLIN-D1-BINDING PROTEIN 1"/>
    <property type="match status" value="1"/>
</dbReference>
<dbReference type="EMBL" id="MSFN02000005">
    <property type="protein sequence ID" value="PTU20222.1"/>
    <property type="molecule type" value="Genomic_DNA"/>
</dbReference>
<dbReference type="Gene3D" id="1.20.1410.10">
    <property type="entry name" value="I/LWEQ domain"/>
    <property type="match status" value="1"/>
</dbReference>
<dbReference type="AlphaFoldDB" id="A0A2T5LVB4"/>
<gene>
    <name evidence="4" type="ORF">P175DRAFT_0460801</name>
</gene>
<dbReference type="OrthoDB" id="4088536at2759"/>
<organism evidence="4 5">
    <name type="scientific">Aspergillus ochraceoroseus IBT 24754</name>
    <dbReference type="NCBI Taxonomy" id="1392256"/>
    <lineage>
        <taxon>Eukaryota</taxon>
        <taxon>Fungi</taxon>
        <taxon>Dikarya</taxon>
        <taxon>Ascomycota</taxon>
        <taxon>Pezizomycotina</taxon>
        <taxon>Eurotiomycetes</taxon>
        <taxon>Eurotiomycetidae</taxon>
        <taxon>Eurotiales</taxon>
        <taxon>Aspergillaceae</taxon>
        <taxon>Aspergillus</taxon>
        <taxon>Aspergillus subgen. Nidulantes</taxon>
    </lineage>
</organism>
<feature type="domain" description="Cyclin-D1-binding protein 1-like N-terminal" evidence="3">
    <location>
        <begin position="153"/>
        <end position="211"/>
    </location>
</feature>
<dbReference type="Pfam" id="PF13324">
    <property type="entry name" value="GCIP_N"/>
    <property type="match status" value="1"/>
</dbReference>
<evidence type="ECO:0000313" key="5">
    <source>
        <dbReference type="Proteomes" id="UP000244073"/>
    </source>
</evidence>
<dbReference type="PANTHER" id="PTHR15492">
    <property type="entry name" value="CYCLIN D1-BINDING PROTEIN 1"/>
    <property type="match status" value="1"/>
</dbReference>
<proteinExistence type="predicted"/>